<dbReference type="RefSeq" id="WP_012325563.1">
    <property type="nucleotide sequence ID" value="NC_010506.1"/>
</dbReference>
<gene>
    <name evidence="6" type="ordered locus">Swoo_2954</name>
</gene>
<dbReference type="Proteomes" id="UP000002168">
    <property type="component" value="Chromosome"/>
</dbReference>
<dbReference type="AlphaFoldDB" id="B1KKL0"/>
<keyword evidence="2" id="KW-0479">Metal-binding</keyword>
<evidence type="ECO:0000313" key="7">
    <source>
        <dbReference type="Proteomes" id="UP000002168"/>
    </source>
</evidence>
<dbReference type="PANTHER" id="PTHR46233">
    <property type="entry name" value="HYDROXYACYLGLUTATHIONE HYDROLASE GLOC"/>
    <property type="match status" value="1"/>
</dbReference>
<proteinExistence type="predicted"/>
<comment type="cofactor">
    <cofactor evidence="1">
        <name>Zn(2+)</name>
        <dbReference type="ChEBI" id="CHEBI:29105"/>
    </cofactor>
</comment>
<name>B1KKL0_SHEWM</name>
<reference evidence="6 7" key="1">
    <citation type="submission" date="2008-02" db="EMBL/GenBank/DDBJ databases">
        <title>Complete sequence of Shewanella woodyi ATCC 51908.</title>
        <authorList>
            <consortium name="US DOE Joint Genome Institute"/>
            <person name="Copeland A."/>
            <person name="Lucas S."/>
            <person name="Lapidus A."/>
            <person name="Glavina del Rio T."/>
            <person name="Dalin E."/>
            <person name="Tice H."/>
            <person name="Bruce D."/>
            <person name="Goodwin L."/>
            <person name="Pitluck S."/>
            <person name="Sims D."/>
            <person name="Brettin T."/>
            <person name="Detter J.C."/>
            <person name="Han C."/>
            <person name="Kuske C.R."/>
            <person name="Schmutz J."/>
            <person name="Larimer F."/>
            <person name="Land M."/>
            <person name="Hauser L."/>
            <person name="Kyrpides N."/>
            <person name="Lykidis A."/>
            <person name="Zhao J.-S."/>
            <person name="Richardson P."/>
        </authorList>
    </citation>
    <scope>NUCLEOTIDE SEQUENCE [LARGE SCALE GENOMIC DNA]</scope>
    <source>
        <strain evidence="7">ATCC 51908 / MS32</strain>
    </source>
</reference>
<organism evidence="6 7">
    <name type="scientific">Shewanella woodyi (strain ATCC 51908 / MS32)</name>
    <dbReference type="NCBI Taxonomy" id="392500"/>
    <lineage>
        <taxon>Bacteria</taxon>
        <taxon>Pseudomonadati</taxon>
        <taxon>Pseudomonadota</taxon>
        <taxon>Gammaproteobacteria</taxon>
        <taxon>Alteromonadales</taxon>
        <taxon>Shewanellaceae</taxon>
        <taxon>Shewanella</taxon>
    </lineage>
</organism>
<protein>
    <submittedName>
        <fullName evidence="6">Beta-lactamase domain protein</fullName>
    </submittedName>
</protein>
<dbReference type="Gene3D" id="3.60.15.10">
    <property type="entry name" value="Ribonuclease Z/Hydroxyacylglutathione hydrolase-like"/>
    <property type="match status" value="1"/>
</dbReference>
<dbReference type="GO" id="GO:0016787">
    <property type="term" value="F:hydrolase activity"/>
    <property type="evidence" value="ECO:0007669"/>
    <property type="project" value="UniProtKB-KW"/>
</dbReference>
<dbReference type="Pfam" id="PF00753">
    <property type="entry name" value="Lactamase_B"/>
    <property type="match status" value="1"/>
</dbReference>
<feature type="domain" description="Metallo-beta-lactamase" evidence="5">
    <location>
        <begin position="12"/>
        <end position="192"/>
    </location>
</feature>
<dbReference type="InterPro" id="IPR036866">
    <property type="entry name" value="RibonucZ/Hydroxyglut_hydro"/>
</dbReference>
<dbReference type="SUPFAM" id="SSF56281">
    <property type="entry name" value="Metallo-hydrolase/oxidoreductase"/>
    <property type="match status" value="1"/>
</dbReference>
<keyword evidence="7" id="KW-1185">Reference proteome</keyword>
<dbReference type="InterPro" id="IPR001279">
    <property type="entry name" value="Metallo-B-lactamas"/>
</dbReference>
<evidence type="ECO:0000313" key="6">
    <source>
        <dbReference type="EMBL" id="ACA87227.1"/>
    </source>
</evidence>
<evidence type="ECO:0000256" key="3">
    <source>
        <dbReference type="ARBA" id="ARBA00022801"/>
    </source>
</evidence>
<dbReference type="SMART" id="SM00849">
    <property type="entry name" value="Lactamase_B"/>
    <property type="match status" value="1"/>
</dbReference>
<dbReference type="GO" id="GO:0046872">
    <property type="term" value="F:metal ion binding"/>
    <property type="evidence" value="ECO:0007669"/>
    <property type="project" value="UniProtKB-KW"/>
</dbReference>
<evidence type="ECO:0000256" key="1">
    <source>
        <dbReference type="ARBA" id="ARBA00001947"/>
    </source>
</evidence>
<dbReference type="KEGG" id="swd:Swoo_2954"/>
<dbReference type="InterPro" id="IPR051453">
    <property type="entry name" value="MBL_Glyoxalase_II"/>
</dbReference>
<dbReference type="CDD" id="cd07737">
    <property type="entry name" value="YcbL-like_MBL-fold"/>
    <property type="match status" value="1"/>
</dbReference>
<evidence type="ECO:0000256" key="2">
    <source>
        <dbReference type="ARBA" id="ARBA00022723"/>
    </source>
</evidence>
<evidence type="ECO:0000256" key="4">
    <source>
        <dbReference type="ARBA" id="ARBA00022833"/>
    </source>
</evidence>
<sequence length="214" mass="23683">MKYQIIPVTPFQQNCSLVWCDETMKAAVIDPGGDIDRILSEVKKLGVSLEKVFLTHGHIDHVGGAKQLSEQLNIPIIGPHKADIFWLDNLVEQSQHFGLKACEPFTSTQYLEDGDSVTIGNLTLQVLHCPGHTPGHVVFFCEKAKTAWVGDVLFHGSVGRTDFPQSNHDDLILSITKKLWPLGRDVEFIPGHGPISTFGSERDQNPFVADQLFG</sequence>
<accession>B1KKL0</accession>
<evidence type="ECO:0000259" key="5">
    <source>
        <dbReference type="SMART" id="SM00849"/>
    </source>
</evidence>
<dbReference type="eggNOG" id="COG0491">
    <property type="taxonomic scope" value="Bacteria"/>
</dbReference>
<dbReference type="HOGENOM" id="CLU_030571_5_0_6"/>
<keyword evidence="3" id="KW-0378">Hydrolase</keyword>
<keyword evidence="4" id="KW-0862">Zinc</keyword>
<dbReference type="EMBL" id="CP000961">
    <property type="protein sequence ID" value="ACA87227.1"/>
    <property type="molecule type" value="Genomic_DNA"/>
</dbReference>
<dbReference type="STRING" id="392500.Swoo_2954"/>
<dbReference type="PANTHER" id="PTHR46233:SF3">
    <property type="entry name" value="HYDROXYACYLGLUTATHIONE HYDROLASE GLOC"/>
    <property type="match status" value="1"/>
</dbReference>